<sequence>MTAVHHAAHPGRRLRLGLGIAIGTARGIRWLALAWIVLTPFLSILLIGAIETGLWAITATVFQWFVAAAAGRWLYANLPATIGRGVTRRELTAAFLMFGALASVATAAVVTAGFAAEHALLAASGNAFGTWGETLANGARYLLITPIYCFTGALIAAGALRFAGRAWFTLTVLVAAAGQYAGVLVLEFAVHRGGADLAAWAGTCLAVTAVLVAALAATLRTVPVRSK</sequence>
<organism evidence="2 3">
    <name type="scientific">Glycomyces artemisiae</name>
    <dbReference type="NCBI Taxonomy" id="1076443"/>
    <lineage>
        <taxon>Bacteria</taxon>
        <taxon>Bacillati</taxon>
        <taxon>Actinomycetota</taxon>
        <taxon>Actinomycetes</taxon>
        <taxon>Glycomycetales</taxon>
        <taxon>Glycomycetaceae</taxon>
        <taxon>Glycomyces</taxon>
    </lineage>
</organism>
<reference evidence="2 3" key="1">
    <citation type="submission" date="2018-03" db="EMBL/GenBank/DDBJ databases">
        <title>Genomic Encyclopedia of Type Strains, Phase III (KMG-III): the genomes of soil and plant-associated and newly described type strains.</title>
        <authorList>
            <person name="Whitman W."/>
        </authorList>
    </citation>
    <scope>NUCLEOTIDE SEQUENCE [LARGE SCALE GENOMIC DNA]</scope>
    <source>
        <strain evidence="2 3">CGMCC 4.7067</strain>
    </source>
</reference>
<proteinExistence type="predicted"/>
<gene>
    <name evidence="2" type="ORF">B0I28_105300</name>
</gene>
<dbReference type="OrthoDB" id="5195398at2"/>
<feature type="transmembrane region" description="Helical" evidence="1">
    <location>
        <begin position="30"/>
        <end position="50"/>
    </location>
</feature>
<dbReference type="AlphaFoldDB" id="A0A2T0UL68"/>
<name>A0A2T0UL68_9ACTN</name>
<feature type="transmembrane region" description="Helical" evidence="1">
    <location>
        <begin position="197"/>
        <end position="219"/>
    </location>
</feature>
<keyword evidence="3" id="KW-1185">Reference proteome</keyword>
<dbReference type="EMBL" id="PVTJ01000005">
    <property type="protein sequence ID" value="PRY58587.1"/>
    <property type="molecule type" value="Genomic_DNA"/>
</dbReference>
<keyword evidence="1" id="KW-0472">Membrane</keyword>
<accession>A0A2T0UL68</accession>
<keyword evidence="1" id="KW-0812">Transmembrane</keyword>
<comment type="caution">
    <text evidence="2">The sequence shown here is derived from an EMBL/GenBank/DDBJ whole genome shotgun (WGS) entry which is preliminary data.</text>
</comment>
<keyword evidence="1" id="KW-1133">Transmembrane helix</keyword>
<feature type="transmembrane region" description="Helical" evidence="1">
    <location>
        <begin position="56"/>
        <end position="75"/>
    </location>
</feature>
<feature type="transmembrane region" description="Helical" evidence="1">
    <location>
        <begin position="95"/>
        <end position="121"/>
    </location>
</feature>
<evidence type="ECO:0000313" key="2">
    <source>
        <dbReference type="EMBL" id="PRY58587.1"/>
    </source>
</evidence>
<evidence type="ECO:0000313" key="3">
    <source>
        <dbReference type="Proteomes" id="UP000238176"/>
    </source>
</evidence>
<dbReference type="RefSeq" id="WP_106364651.1">
    <property type="nucleotide sequence ID" value="NZ_PVTJ01000005.1"/>
</dbReference>
<feature type="transmembrane region" description="Helical" evidence="1">
    <location>
        <begin position="141"/>
        <end position="160"/>
    </location>
</feature>
<evidence type="ECO:0000256" key="1">
    <source>
        <dbReference type="SAM" id="Phobius"/>
    </source>
</evidence>
<protein>
    <submittedName>
        <fullName evidence="2">Uncharacterized protein</fullName>
    </submittedName>
</protein>
<feature type="transmembrane region" description="Helical" evidence="1">
    <location>
        <begin position="167"/>
        <end position="191"/>
    </location>
</feature>
<dbReference type="Proteomes" id="UP000238176">
    <property type="component" value="Unassembled WGS sequence"/>
</dbReference>